<evidence type="ECO:0000313" key="1">
    <source>
        <dbReference type="EMBL" id="KAH0748425.1"/>
    </source>
</evidence>
<organism evidence="1 2">
    <name type="scientific">Solanum tuberosum</name>
    <name type="common">Potato</name>
    <dbReference type="NCBI Taxonomy" id="4113"/>
    <lineage>
        <taxon>Eukaryota</taxon>
        <taxon>Viridiplantae</taxon>
        <taxon>Streptophyta</taxon>
        <taxon>Embryophyta</taxon>
        <taxon>Tracheophyta</taxon>
        <taxon>Spermatophyta</taxon>
        <taxon>Magnoliopsida</taxon>
        <taxon>eudicotyledons</taxon>
        <taxon>Gunneridae</taxon>
        <taxon>Pentapetalae</taxon>
        <taxon>asterids</taxon>
        <taxon>lamiids</taxon>
        <taxon>Solanales</taxon>
        <taxon>Solanaceae</taxon>
        <taxon>Solanoideae</taxon>
        <taxon>Solaneae</taxon>
        <taxon>Solanum</taxon>
    </lineage>
</organism>
<name>A0ABQ7UFP2_SOLTU</name>
<reference evidence="1 2" key="1">
    <citation type="journal article" date="2021" name="bioRxiv">
        <title>Chromosome-scale and haplotype-resolved genome assembly of a tetraploid potato cultivar.</title>
        <authorList>
            <person name="Sun H."/>
            <person name="Jiao W.-B."/>
            <person name="Krause K."/>
            <person name="Campoy J.A."/>
            <person name="Goel M."/>
            <person name="Folz-Donahue K."/>
            <person name="Kukat C."/>
            <person name="Huettel B."/>
            <person name="Schneeberger K."/>
        </authorList>
    </citation>
    <scope>NUCLEOTIDE SEQUENCE [LARGE SCALE GENOMIC DNA]</scope>
    <source>
        <strain evidence="1">SolTubOtavaFocal</strain>
        <tissue evidence="1">Leaves</tissue>
    </source>
</reference>
<dbReference type="EMBL" id="JAIVGD010000019">
    <property type="protein sequence ID" value="KAH0748425.1"/>
    <property type="molecule type" value="Genomic_DNA"/>
</dbReference>
<evidence type="ECO:0000313" key="2">
    <source>
        <dbReference type="Proteomes" id="UP000826656"/>
    </source>
</evidence>
<sequence length="66" mass="7436">MEKLIMQFSKKYSRAMSCFLSTFWLSPGGVVKGQEQELTDLIMSSSQGTGAIHKNSMVLKLQYMNV</sequence>
<dbReference type="Proteomes" id="UP000826656">
    <property type="component" value="Unassembled WGS sequence"/>
</dbReference>
<accession>A0ABQ7UFP2</accession>
<proteinExistence type="predicted"/>
<comment type="caution">
    <text evidence="1">The sequence shown here is derived from an EMBL/GenBank/DDBJ whole genome shotgun (WGS) entry which is preliminary data.</text>
</comment>
<protein>
    <submittedName>
        <fullName evidence="1">Uncharacterized protein</fullName>
    </submittedName>
</protein>
<keyword evidence="2" id="KW-1185">Reference proteome</keyword>
<gene>
    <name evidence="1" type="ORF">KY290_027657</name>
</gene>